<evidence type="ECO:0000313" key="8">
    <source>
        <dbReference type="Proteomes" id="UP000230340"/>
    </source>
</evidence>
<comment type="caution">
    <text evidence="7">The sequence shown here is derived from an EMBL/GenBank/DDBJ whole genome shotgun (WGS) entry which is preliminary data.</text>
</comment>
<evidence type="ECO:0000313" key="7">
    <source>
        <dbReference type="EMBL" id="PIS23005.1"/>
    </source>
</evidence>
<dbReference type="PANTHER" id="PTHR43078:SF6">
    <property type="entry name" value="UDP-GLUCURONIC ACID DECARBOXYLASE 1"/>
    <property type="match status" value="1"/>
</dbReference>
<dbReference type="GO" id="GO:0005737">
    <property type="term" value="C:cytoplasm"/>
    <property type="evidence" value="ECO:0007669"/>
    <property type="project" value="TreeGrafter"/>
</dbReference>
<dbReference type="Gene3D" id="3.40.50.720">
    <property type="entry name" value="NAD(P)-binding Rossmann-like Domain"/>
    <property type="match status" value="1"/>
</dbReference>
<dbReference type="PANTHER" id="PTHR43078">
    <property type="entry name" value="UDP-GLUCURONIC ACID DECARBOXYLASE-RELATED"/>
    <property type="match status" value="1"/>
</dbReference>
<keyword evidence="3" id="KW-0520">NAD</keyword>
<dbReference type="SUPFAM" id="SSF51735">
    <property type="entry name" value="NAD(P)-binding Rossmann-fold domains"/>
    <property type="match status" value="1"/>
</dbReference>
<dbReference type="Proteomes" id="UP000230340">
    <property type="component" value="Unassembled WGS sequence"/>
</dbReference>
<dbReference type="Pfam" id="PF13196">
    <property type="entry name" value="DUF4012"/>
    <property type="match status" value="1"/>
</dbReference>
<reference evidence="8" key="1">
    <citation type="submission" date="2017-09" db="EMBL/GenBank/DDBJ databases">
        <title>Depth-based differentiation of microbial function through sediment-hosted aquifers and enrichment of novel symbionts in the deep terrestrial subsurface.</title>
        <authorList>
            <person name="Probst A.J."/>
            <person name="Ladd B."/>
            <person name="Jarett J.K."/>
            <person name="Geller-Mcgrath D.E."/>
            <person name="Sieber C.M.K."/>
            <person name="Emerson J.B."/>
            <person name="Anantharaman K."/>
            <person name="Thomas B.C."/>
            <person name="Malmstrom R."/>
            <person name="Stieglmeier M."/>
            <person name="Klingl A."/>
            <person name="Woyke T."/>
            <person name="Ryan C.M."/>
            <person name="Banfield J.F."/>
        </authorList>
    </citation>
    <scope>NUCLEOTIDE SEQUENCE [LARGE SCALE GENOMIC DNA]</scope>
</reference>
<evidence type="ECO:0000256" key="4">
    <source>
        <dbReference type="ARBA" id="ARBA00023239"/>
    </source>
</evidence>
<dbReference type="InterPro" id="IPR001509">
    <property type="entry name" value="Epimerase_deHydtase"/>
</dbReference>
<dbReference type="InterPro" id="IPR036291">
    <property type="entry name" value="NAD(P)-bd_dom_sf"/>
</dbReference>
<protein>
    <recommendedName>
        <fullName evidence="6">NAD-dependent epimerase/dehydratase domain-containing protein</fullName>
    </recommendedName>
</protein>
<dbReference type="GO" id="GO:0070403">
    <property type="term" value="F:NAD+ binding"/>
    <property type="evidence" value="ECO:0007669"/>
    <property type="project" value="InterPro"/>
</dbReference>
<keyword evidence="5" id="KW-0812">Transmembrane</keyword>
<feature type="domain" description="NAD-dependent epimerase/dehydratase" evidence="6">
    <location>
        <begin position="142"/>
        <end position="220"/>
    </location>
</feature>
<evidence type="ECO:0000256" key="2">
    <source>
        <dbReference type="ARBA" id="ARBA00022793"/>
    </source>
</evidence>
<dbReference type="GO" id="GO:0042732">
    <property type="term" value="P:D-xylose metabolic process"/>
    <property type="evidence" value="ECO:0007669"/>
    <property type="project" value="InterPro"/>
</dbReference>
<dbReference type="AlphaFoldDB" id="A0A2H0XDX3"/>
<dbReference type="EMBL" id="PEYT01000021">
    <property type="protein sequence ID" value="PIS23005.1"/>
    <property type="molecule type" value="Genomic_DNA"/>
</dbReference>
<keyword evidence="4" id="KW-0456">Lyase</keyword>
<accession>A0A2H0XDX3</accession>
<keyword evidence="5" id="KW-0472">Membrane</keyword>
<keyword evidence="5" id="KW-1133">Transmembrane helix</keyword>
<gene>
    <name evidence="7" type="ORF">COT49_02270</name>
</gene>
<keyword evidence="2" id="KW-0210">Decarboxylase</keyword>
<organism evidence="7 8">
    <name type="scientific">candidate division WWE3 bacterium CG08_land_8_20_14_0_20_40_13</name>
    <dbReference type="NCBI Taxonomy" id="1975084"/>
    <lineage>
        <taxon>Bacteria</taxon>
        <taxon>Katanobacteria</taxon>
    </lineage>
</organism>
<name>A0A2H0XDX3_UNCKA</name>
<comment type="cofactor">
    <cofactor evidence="1">
        <name>NAD(+)</name>
        <dbReference type="ChEBI" id="CHEBI:57540"/>
    </cofactor>
</comment>
<feature type="transmembrane region" description="Helical" evidence="5">
    <location>
        <begin position="372"/>
        <end position="393"/>
    </location>
</feature>
<evidence type="ECO:0000256" key="5">
    <source>
        <dbReference type="SAM" id="Phobius"/>
    </source>
</evidence>
<dbReference type="InterPro" id="IPR025101">
    <property type="entry name" value="DUF4012"/>
</dbReference>
<dbReference type="InterPro" id="IPR044516">
    <property type="entry name" value="UXS-like"/>
</dbReference>
<dbReference type="GO" id="GO:0048040">
    <property type="term" value="F:UDP-glucuronate decarboxylase activity"/>
    <property type="evidence" value="ECO:0007669"/>
    <property type="project" value="TreeGrafter"/>
</dbReference>
<evidence type="ECO:0000256" key="1">
    <source>
        <dbReference type="ARBA" id="ARBA00001911"/>
    </source>
</evidence>
<evidence type="ECO:0000259" key="6">
    <source>
        <dbReference type="Pfam" id="PF01370"/>
    </source>
</evidence>
<sequence>MPPEKTVYIVNGLNFTARSLAKRLLLDGYKVILSGTLGGIDVVKLASLKNDPNFSFAPSDNFEKSFKEKKDIGVIYFFPEKFIDNGNDPVNLKICLDYAVKNGAKVVLISHLNVYQGVVSAGSVENYFGTSEADEAKFSQIESRRYLEAVCWKHRKAYGAKVCVCRLGDVFGPGMDFLSQNPIEEMLKDALDNLPIRVFGNGLQKHFAIYIHDAVEALSKCAVVEEVLGKIIPVANTTPVAEIEFAYLLKGIARRGLEIKFLPRPDAPIFADQEELLTSGCSSLSWKAKFSLKDAVLDTFTQLGYFNNTKPPKETVKIDLLKEESYKVPRIFRWKRDLAPIKTIGGLEGGGGLEGKEGIDEKDRNKKKTGDWLFSILGSLVFIAIFPAFYFFANLATGTISANRANYNLAESAFLRAYFIPQIIRTPLAILNKESFLEDFQSLVSGYYHLSSYRGEYGNVLLLSQKIAFALSPNSVTFIASKEDIAGGRQDSLSGNQHLGQMLAQFAKIRSPLLKGLSLRYFSSYAGVMEYIPGLLSDLPNILGYTNKKEYLILFQRSNQITATGGVVESYADITLDKGKITAISVDDIKNVDVKTDKLSSSIVPEPVKVLSKREDFDIRDSLWNPDFPSSARDLINVFTNVTGKTYDGVIAVDTNFLATLLKEIGEVYLSMYDLEINDQNILEKMQSFQDETTGGGTQKKTFTTNLAHKILAQSFEKNIKPAEFLKSIADSFNSKHIIAYFPESSFFGKLNWDGKNANTKNADYLMAVDANLGGTKTNPFITRSISYFVTSSKDPSYLSGTATISYSHTGETNAWPVGSYINFLRVYVPRGAKLQTATLKNLEDSKEINILNGVQVVDIATLTEFGTSFELKAKNSVSLEFSYLYPKDQTDWSNGIYQLAVIKQPGIVDGQFSLTINGKEQPAVNLDSDKDITVVLK</sequence>
<dbReference type="Pfam" id="PF01370">
    <property type="entry name" value="Epimerase"/>
    <property type="match status" value="1"/>
</dbReference>
<proteinExistence type="predicted"/>
<evidence type="ECO:0000256" key="3">
    <source>
        <dbReference type="ARBA" id="ARBA00023027"/>
    </source>
</evidence>